<reference evidence="2 3" key="1">
    <citation type="submission" date="2019-08" db="EMBL/GenBank/DDBJ databases">
        <title>Actinomadura sp. nov. CYP1-5 isolated from mountain soil.</title>
        <authorList>
            <person name="Songsumanus A."/>
            <person name="Kuncharoen N."/>
            <person name="Kudo T."/>
            <person name="Yuki M."/>
            <person name="Igarashi Y."/>
            <person name="Tanasupawat S."/>
        </authorList>
    </citation>
    <scope>NUCLEOTIDE SEQUENCE [LARGE SCALE GENOMIC DNA]</scope>
    <source>
        <strain evidence="2 3">CYP1-5</strain>
    </source>
</reference>
<proteinExistence type="predicted"/>
<sequence>MRISELAGVRAARPEAIAEAAAARARRDGPSGRLLLVAADQPARGTLGVGRDPVAMADRGELLDRLCVALERPGVDGVLGTPDVIEDLLLLGVLDGKVVIGSMNRGGLAGTSFEIDDRFTAYDARAIAASRLDGGKMLLRIDDSDPATARTLEGCAHAVTALAAHRLMALVEPYVSHRVEGHARNLLSPEAMIRAVSVASGLGVTSAYTWLGLPVVAEVERVVAATTLPVLLLGGDASGDPGPALDGWRRALRTPGVRGVVAGRSLLYPRDGDVGAAVDAAAELLRAAEPL</sequence>
<name>A0A5D3FX18_9ACTN</name>
<dbReference type="SUPFAM" id="SSF51569">
    <property type="entry name" value="Aldolase"/>
    <property type="match status" value="1"/>
</dbReference>
<gene>
    <name evidence="2" type="ORF">FXF68_03775</name>
</gene>
<accession>A0A5D3FX18</accession>
<organism evidence="2 3">
    <name type="scientific">Actinomadura decatromicini</name>
    <dbReference type="NCBI Taxonomy" id="2604572"/>
    <lineage>
        <taxon>Bacteria</taxon>
        <taxon>Bacillati</taxon>
        <taxon>Actinomycetota</taxon>
        <taxon>Actinomycetes</taxon>
        <taxon>Streptosporangiales</taxon>
        <taxon>Thermomonosporaceae</taxon>
        <taxon>Actinomadura</taxon>
    </lineage>
</organism>
<evidence type="ECO:0000313" key="3">
    <source>
        <dbReference type="Proteomes" id="UP000323505"/>
    </source>
</evidence>
<dbReference type="InterPro" id="IPR013785">
    <property type="entry name" value="Aldolase_TIM"/>
</dbReference>
<evidence type="ECO:0000259" key="1">
    <source>
        <dbReference type="Pfam" id="PF22649"/>
    </source>
</evidence>
<dbReference type="InterPro" id="IPR054574">
    <property type="entry name" value="Cgl0159_dom"/>
</dbReference>
<dbReference type="Pfam" id="PF22649">
    <property type="entry name" value="Cgl0159"/>
    <property type="match status" value="1"/>
</dbReference>
<dbReference type="RefSeq" id="WP_148757479.1">
    <property type="nucleotide sequence ID" value="NZ_VSRQ01000001.1"/>
</dbReference>
<dbReference type="AlphaFoldDB" id="A0A5D3FX18"/>
<dbReference type="EMBL" id="VSRQ01000001">
    <property type="protein sequence ID" value="TYK52881.1"/>
    <property type="molecule type" value="Genomic_DNA"/>
</dbReference>
<comment type="caution">
    <text evidence="2">The sequence shown here is derived from an EMBL/GenBank/DDBJ whole genome shotgun (WGS) entry which is preliminary data.</text>
</comment>
<dbReference type="Proteomes" id="UP000323505">
    <property type="component" value="Unassembled WGS sequence"/>
</dbReference>
<dbReference type="Gene3D" id="3.20.20.70">
    <property type="entry name" value="Aldolase class I"/>
    <property type="match status" value="1"/>
</dbReference>
<keyword evidence="3" id="KW-1185">Reference proteome</keyword>
<feature type="domain" description="Cgl0159-like" evidence="1">
    <location>
        <begin position="32"/>
        <end position="282"/>
    </location>
</feature>
<protein>
    <submittedName>
        <fullName evidence="2">Aldolase</fullName>
    </submittedName>
</protein>
<evidence type="ECO:0000313" key="2">
    <source>
        <dbReference type="EMBL" id="TYK52881.1"/>
    </source>
</evidence>